<dbReference type="Proteomes" id="UP001060260">
    <property type="component" value="Chromosome"/>
</dbReference>
<dbReference type="AlphaFoldDB" id="A0AA94Y1B5"/>
<dbReference type="EMBL" id="CP103166">
    <property type="protein sequence ID" value="UVQ96877.1"/>
    <property type="molecule type" value="Genomic_DNA"/>
</dbReference>
<sequence>MCADVLINDTMPMRFILDSGLYSQPVSVGDYKLMCDLLLPFSPEDKLKNYLYEDYYNTYPLTTSGKIPEMEEHGRISTSLDDSVFLILSSGMKFNNQHLTGVGMYKLPDYFLKEEIYNGYLTNHFIRRFGNMYIDSKNQRVVLFDSPQDSTSLLVTDLQEVVQKLKQGIYEYRTKKNNSLLQRVFRK</sequence>
<proteinExistence type="predicted"/>
<reference evidence="1" key="1">
    <citation type="submission" date="2022-08" db="EMBL/GenBank/DDBJ databases">
        <title>Genome Sequencing of Bacteroides fragilis Group Isolates with Nanopore Technology.</title>
        <authorList>
            <person name="Tisza M.J."/>
            <person name="Smith D."/>
            <person name="Dekker J.P."/>
        </authorList>
    </citation>
    <scope>NUCLEOTIDE SEQUENCE</scope>
    <source>
        <strain evidence="1">BFG-474</strain>
    </source>
</reference>
<organism evidence="1 2">
    <name type="scientific">Bacteroides caccae</name>
    <dbReference type="NCBI Taxonomy" id="47678"/>
    <lineage>
        <taxon>Bacteria</taxon>
        <taxon>Pseudomonadati</taxon>
        <taxon>Bacteroidota</taxon>
        <taxon>Bacteroidia</taxon>
        <taxon>Bacteroidales</taxon>
        <taxon>Bacteroidaceae</taxon>
        <taxon>Bacteroides</taxon>
    </lineage>
</organism>
<protein>
    <submittedName>
        <fullName evidence="1">Uncharacterized protein</fullName>
    </submittedName>
</protein>
<gene>
    <name evidence="1" type="ORF">NXW23_00195</name>
</gene>
<evidence type="ECO:0000313" key="2">
    <source>
        <dbReference type="Proteomes" id="UP001060260"/>
    </source>
</evidence>
<accession>A0AA94Y1B5</accession>
<evidence type="ECO:0000313" key="1">
    <source>
        <dbReference type="EMBL" id="UVQ96877.1"/>
    </source>
</evidence>
<name>A0AA94Y1B5_9BACE</name>